<evidence type="ECO:0000313" key="6">
    <source>
        <dbReference type="EMBL" id="MBT8797216.1"/>
    </source>
</evidence>
<dbReference type="Pfam" id="PF01614">
    <property type="entry name" value="IclR_C"/>
    <property type="match status" value="1"/>
</dbReference>
<feature type="domain" description="HTH iclR-type" evidence="4">
    <location>
        <begin position="14"/>
        <end position="74"/>
    </location>
</feature>
<dbReference type="InterPro" id="IPR029016">
    <property type="entry name" value="GAF-like_dom_sf"/>
</dbReference>
<protein>
    <submittedName>
        <fullName evidence="6">IclR family transcriptional regulator</fullName>
    </submittedName>
</protein>
<dbReference type="Gene3D" id="1.10.10.10">
    <property type="entry name" value="Winged helix-like DNA-binding domain superfamily/Winged helix DNA-binding domain"/>
    <property type="match status" value="1"/>
</dbReference>
<dbReference type="SMART" id="SM00346">
    <property type="entry name" value="HTH_ICLR"/>
    <property type="match status" value="1"/>
</dbReference>
<dbReference type="RefSeq" id="WP_215486475.1">
    <property type="nucleotide sequence ID" value="NZ_BAAAPJ010000003.1"/>
</dbReference>
<dbReference type="InterPro" id="IPR036390">
    <property type="entry name" value="WH_DNA-bd_sf"/>
</dbReference>
<dbReference type="SUPFAM" id="SSF46785">
    <property type="entry name" value="Winged helix' DNA-binding domain"/>
    <property type="match status" value="1"/>
</dbReference>
<organism evidence="6 7">
    <name type="scientific">Microbacterium flavum</name>
    <dbReference type="NCBI Taxonomy" id="415216"/>
    <lineage>
        <taxon>Bacteria</taxon>
        <taxon>Bacillati</taxon>
        <taxon>Actinomycetota</taxon>
        <taxon>Actinomycetes</taxon>
        <taxon>Micrococcales</taxon>
        <taxon>Microbacteriaceae</taxon>
        <taxon>Microbacterium</taxon>
    </lineage>
</organism>
<dbReference type="Gene3D" id="3.30.450.40">
    <property type="match status" value="1"/>
</dbReference>
<dbReference type="PROSITE" id="PS51077">
    <property type="entry name" value="HTH_ICLR"/>
    <property type="match status" value="1"/>
</dbReference>
<dbReference type="InterPro" id="IPR005471">
    <property type="entry name" value="Tscrpt_reg_IclR_N"/>
</dbReference>
<name>A0ABS5XRQ8_9MICO</name>
<dbReference type="PANTHER" id="PTHR30136">
    <property type="entry name" value="HELIX-TURN-HELIX TRANSCRIPTIONAL REGULATOR, ICLR FAMILY"/>
    <property type="match status" value="1"/>
</dbReference>
<dbReference type="EMBL" id="JAFLHG010000003">
    <property type="protein sequence ID" value="MBT8797216.1"/>
    <property type="molecule type" value="Genomic_DNA"/>
</dbReference>
<sequence>MADDDADRIGRDPAPAVTRSIRLLEVLADAAHPLTLTELATALGLAKSSTANLCLALEAARMVERVPQGYRLGLRTAELGGAFAAQFNQVREFYAVCDASEVLSGELVQVALLDGSDALYIARHEGARSLRIGTPLGSRLPAALSATGRALLSTLGDDAVTALLGEDAAFPALTENSPRTLDALRERLDAARRRGWALDAEESFAGVVGVAVPLEGWAPGDPQLALGVGIPASEASEERVALVGEALRAAARQLTNPFSAAARKG</sequence>
<dbReference type="Pfam" id="PF09339">
    <property type="entry name" value="HTH_IclR"/>
    <property type="match status" value="1"/>
</dbReference>
<keyword evidence="7" id="KW-1185">Reference proteome</keyword>
<feature type="domain" description="IclR-ED" evidence="5">
    <location>
        <begin position="75"/>
        <end position="260"/>
    </location>
</feature>
<dbReference type="InterPro" id="IPR036388">
    <property type="entry name" value="WH-like_DNA-bd_sf"/>
</dbReference>
<evidence type="ECO:0000256" key="1">
    <source>
        <dbReference type="ARBA" id="ARBA00023015"/>
    </source>
</evidence>
<evidence type="ECO:0000259" key="4">
    <source>
        <dbReference type="PROSITE" id="PS51077"/>
    </source>
</evidence>
<dbReference type="InterPro" id="IPR014757">
    <property type="entry name" value="Tscrpt_reg_IclR_C"/>
</dbReference>
<evidence type="ECO:0000259" key="5">
    <source>
        <dbReference type="PROSITE" id="PS51078"/>
    </source>
</evidence>
<evidence type="ECO:0000256" key="3">
    <source>
        <dbReference type="ARBA" id="ARBA00023163"/>
    </source>
</evidence>
<evidence type="ECO:0000313" key="7">
    <source>
        <dbReference type="Proteomes" id="UP000740605"/>
    </source>
</evidence>
<keyword evidence="3" id="KW-0804">Transcription</keyword>
<dbReference type="PANTHER" id="PTHR30136:SF24">
    <property type="entry name" value="HTH-TYPE TRANSCRIPTIONAL REPRESSOR ALLR"/>
    <property type="match status" value="1"/>
</dbReference>
<dbReference type="SUPFAM" id="SSF55781">
    <property type="entry name" value="GAF domain-like"/>
    <property type="match status" value="1"/>
</dbReference>
<keyword evidence="1" id="KW-0805">Transcription regulation</keyword>
<accession>A0ABS5XRQ8</accession>
<dbReference type="Proteomes" id="UP000740605">
    <property type="component" value="Unassembled WGS sequence"/>
</dbReference>
<keyword evidence="2" id="KW-0238">DNA-binding</keyword>
<reference evidence="6 7" key="1">
    <citation type="submission" date="2021-03" db="EMBL/GenBank/DDBJ databases">
        <title>Microbacterium pauli sp. nov., isolated from microfiltered milk.</title>
        <authorList>
            <person name="Bellassi P."/>
            <person name="Fontana A."/>
            <person name="Callegari M.L."/>
            <person name="Lorenzo M."/>
            <person name="Cappa F."/>
        </authorList>
    </citation>
    <scope>NUCLEOTIDE SEQUENCE [LARGE SCALE GENOMIC DNA]</scope>
    <source>
        <strain evidence="6 7">DSM 18909</strain>
    </source>
</reference>
<dbReference type="InterPro" id="IPR050707">
    <property type="entry name" value="HTH_MetabolicPath_Reg"/>
</dbReference>
<gene>
    <name evidence="6" type="ORF">J0P97_03895</name>
</gene>
<evidence type="ECO:0000256" key="2">
    <source>
        <dbReference type="ARBA" id="ARBA00023125"/>
    </source>
</evidence>
<proteinExistence type="predicted"/>
<comment type="caution">
    <text evidence="6">The sequence shown here is derived from an EMBL/GenBank/DDBJ whole genome shotgun (WGS) entry which is preliminary data.</text>
</comment>
<dbReference type="PROSITE" id="PS51078">
    <property type="entry name" value="ICLR_ED"/>
    <property type="match status" value="1"/>
</dbReference>